<proteinExistence type="predicted"/>
<protein>
    <submittedName>
        <fullName evidence="1">Uncharacterized protein</fullName>
    </submittedName>
</protein>
<name>A0A5J5CH84_9PERO</name>
<sequence length="118" mass="13380">MVEILQITMGSVSLSLKGCSEEKPARMAEDKVDYTYNNNYKIPILYHKYKERVDNCCLYLGLDGRKFPLFSSTAPSVLHEALSLSCSDNLLEAFFHYISATEKDVLTRQLATSRGRYG</sequence>
<keyword evidence="2" id="KW-1185">Reference proteome</keyword>
<organism evidence="1 2">
    <name type="scientific">Etheostoma spectabile</name>
    <name type="common">orangethroat darter</name>
    <dbReference type="NCBI Taxonomy" id="54343"/>
    <lineage>
        <taxon>Eukaryota</taxon>
        <taxon>Metazoa</taxon>
        <taxon>Chordata</taxon>
        <taxon>Craniata</taxon>
        <taxon>Vertebrata</taxon>
        <taxon>Euteleostomi</taxon>
        <taxon>Actinopterygii</taxon>
        <taxon>Neopterygii</taxon>
        <taxon>Teleostei</taxon>
        <taxon>Neoteleostei</taxon>
        <taxon>Acanthomorphata</taxon>
        <taxon>Eupercaria</taxon>
        <taxon>Perciformes</taxon>
        <taxon>Percoidei</taxon>
        <taxon>Percidae</taxon>
        <taxon>Etheostomatinae</taxon>
        <taxon>Etheostoma</taxon>
    </lineage>
</organism>
<comment type="caution">
    <text evidence="1">The sequence shown here is derived from an EMBL/GenBank/DDBJ whole genome shotgun (WGS) entry which is preliminary data.</text>
</comment>
<evidence type="ECO:0000313" key="2">
    <source>
        <dbReference type="Proteomes" id="UP000327493"/>
    </source>
</evidence>
<dbReference type="EMBL" id="VOFY01000024">
    <property type="protein sequence ID" value="KAA8579876.1"/>
    <property type="molecule type" value="Genomic_DNA"/>
</dbReference>
<dbReference type="AlphaFoldDB" id="A0A5J5CH84"/>
<evidence type="ECO:0000313" key="1">
    <source>
        <dbReference type="EMBL" id="KAA8579876.1"/>
    </source>
</evidence>
<accession>A0A5J5CH84</accession>
<reference evidence="1 2" key="1">
    <citation type="submission" date="2019-08" db="EMBL/GenBank/DDBJ databases">
        <title>A chromosome-level genome assembly, high-density linkage maps, and genome scans reveal the genomic architecture of hybrid incompatibilities underlying speciation via character displacement in darters (Percidae: Etheostominae).</title>
        <authorList>
            <person name="Moran R.L."/>
            <person name="Catchen J.M."/>
            <person name="Fuller R.C."/>
        </authorList>
    </citation>
    <scope>NUCLEOTIDE SEQUENCE [LARGE SCALE GENOMIC DNA]</scope>
    <source>
        <strain evidence="1">EspeVRDwgs_2016</strain>
        <tissue evidence="1">Muscle</tissue>
    </source>
</reference>
<dbReference type="Proteomes" id="UP000327493">
    <property type="component" value="Chromosome 24"/>
</dbReference>
<gene>
    <name evidence="1" type="ORF">FQN60_006969</name>
</gene>